<reference evidence="3 4" key="1">
    <citation type="submission" date="2017-12" db="EMBL/GenBank/DDBJ databases">
        <title>Comparative genomics of Botrytis spp.</title>
        <authorList>
            <person name="Valero-Jimenez C.A."/>
            <person name="Tapia P."/>
            <person name="Veloso J."/>
            <person name="Silva-Moreno E."/>
            <person name="Staats M."/>
            <person name="Valdes J.H."/>
            <person name="Van Kan J.A.L."/>
        </authorList>
    </citation>
    <scope>NUCLEOTIDE SEQUENCE [LARGE SCALE GENOMIC DNA]</scope>
    <source>
        <strain evidence="3 4">Be9601</strain>
    </source>
</reference>
<organism evidence="3 4">
    <name type="scientific">Botrytis elliptica</name>
    <dbReference type="NCBI Taxonomy" id="278938"/>
    <lineage>
        <taxon>Eukaryota</taxon>
        <taxon>Fungi</taxon>
        <taxon>Dikarya</taxon>
        <taxon>Ascomycota</taxon>
        <taxon>Pezizomycotina</taxon>
        <taxon>Leotiomycetes</taxon>
        <taxon>Helotiales</taxon>
        <taxon>Sclerotiniaceae</taxon>
        <taxon>Botrytis</taxon>
    </lineage>
</organism>
<comment type="caution">
    <text evidence="3">The sequence shown here is derived from an EMBL/GenBank/DDBJ whole genome shotgun (WGS) entry which is preliminary data.</text>
</comment>
<feature type="coiled-coil region" evidence="1">
    <location>
        <begin position="100"/>
        <end position="183"/>
    </location>
</feature>
<dbReference type="EMBL" id="PQXM01000474">
    <property type="protein sequence ID" value="TGO72248.1"/>
    <property type="molecule type" value="Genomic_DNA"/>
</dbReference>
<evidence type="ECO:0000256" key="1">
    <source>
        <dbReference type="SAM" id="Coils"/>
    </source>
</evidence>
<keyword evidence="2" id="KW-0472">Membrane</keyword>
<protein>
    <submittedName>
        <fullName evidence="3">Uncharacterized protein</fullName>
    </submittedName>
</protein>
<name>A0A4Z1JF64_9HELO</name>
<evidence type="ECO:0000313" key="4">
    <source>
        <dbReference type="Proteomes" id="UP000297229"/>
    </source>
</evidence>
<keyword evidence="2" id="KW-0812">Transmembrane</keyword>
<keyword evidence="2" id="KW-1133">Transmembrane helix</keyword>
<sequence>MDQRNLINVTKISTSTFDNIFTNLATQQMAPNISFEGQLPKTLSRNTLNDSGSKNFDDGSNDRLMIYYVILFLLALLCAALYGIYLGIRILHVVVLRYQRNQLKIELEKIVKEVDKIDMKIQMKDMKIEISKMEMKVDGLEGKVDEKLTQERLDHQNKMLDRKTQAQKEKDDLQGEILKIQDKLDQLEQ</sequence>
<keyword evidence="4" id="KW-1185">Reference proteome</keyword>
<feature type="transmembrane region" description="Helical" evidence="2">
    <location>
        <begin position="65"/>
        <end position="88"/>
    </location>
</feature>
<proteinExistence type="predicted"/>
<keyword evidence="1" id="KW-0175">Coiled coil</keyword>
<gene>
    <name evidence="3" type="ORF">BELL_0476g00120</name>
</gene>
<evidence type="ECO:0000256" key="2">
    <source>
        <dbReference type="SAM" id="Phobius"/>
    </source>
</evidence>
<dbReference type="Proteomes" id="UP000297229">
    <property type="component" value="Unassembled WGS sequence"/>
</dbReference>
<dbReference type="AlphaFoldDB" id="A0A4Z1JF64"/>
<evidence type="ECO:0000313" key="3">
    <source>
        <dbReference type="EMBL" id="TGO72248.1"/>
    </source>
</evidence>
<accession>A0A4Z1JF64</accession>